<dbReference type="GO" id="GO:0005886">
    <property type="term" value="C:plasma membrane"/>
    <property type="evidence" value="ECO:0007669"/>
    <property type="project" value="UniProtKB-SubCell"/>
</dbReference>
<dbReference type="InterPro" id="IPR011701">
    <property type="entry name" value="MFS"/>
</dbReference>
<feature type="transmembrane region" description="Helical" evidence="2">
    <location>
        <begin position="232"/>
        <end position="250"/>
    </location>
</feature>
<feature type="transmembrane region" description="Helical" evidence="2">
    <location>
        <begin position="380"/>
        <end position="399"/>
    </location>
</feature>
<sequence length="425" mass="47142">MPTYKPHARSHGRLDGQTRLLLAVNGLFVTAGALSGTFLGVYIWKASKNFELLGWFTLLHHLSMALTFWIAGYAVKRGRKSLVLRLGIGISALFYALVLALGTQSIPYIWILGIVQGVASGMFWLAFNVIYFEVTDADNRDRYNGLAGVIGALAGMAAPWFSGFLISRMAAEKGYRIIFMASLGIFVAGVLMTFLLRNRRTLGEYDWSFPARIWRVPETPWRSVLGALTVQGVRESVFGLMIGLLVYIQTGSELRLGNYTLITSAVSFLGFYAVGRWLKPARRVGGMLAGAIVMTAVILPFFFGVSYATMLVFGIGTSLTFPLYAIPMTSTVFDLIGRNEDSARKRVEYVVVRELALNAGRMLGMAVFIGTVRWSKAPLVLNVLMLVTGSAPLFSWMLMKRILRVPAKKAYARSRRRLQKMPDRV</sequence>
<dbReference type="AlphaFoldDB" id="A0A841U642"/>
<dbReference type="EMBL" id="JACJVR010000079">
    <property type="protein sequence ID" value="MBB6693743.1"/>
    <property type="molecule type" value="Genomic_DNA"/>
</dbReference>
<feature type="transmembrane region" description="Helical" evidence="2">
    <location>
        <begin position="286"/>
        <end position="305"/>
    </location>
</feature>
<proteinExistence type="predicted"/>
<feature type="transmembrane region" description="Helical" evidence="2">
    <location>
        <begin position="256"/>
        <end position="274"/>
    </location>
</feature>
<feature type="transmembrane region" description="Helical" evidence="2">
    <location>
        <begin position="355"/>
        <end position="374"/>
    </location>
</feature>
<gene>
    <name evidence="3" type="ORF">H7B90_20305</name>
</gene>
<dbReference type="InterPro" id="IPR036259">
    <property type="entry name" value="MFS_trans_sf"/>
</dbReference>
<dbReference type="Proteomes" id="UP000553776">
    <property type="component" value="Unassembled WGS sequence"/>
</dbReference>
<protein>
    <submittedName>
        <fullName evidence="3">MFS transporter</fullName>
    </submittedName>
</protein>
<name>A0A841U642_9BACL</name>
<feature type="transmembrane region" description="Helical" evidence="2">
    <location>
        <begin position="55"/>
        <end position="75"/>
    </location>
</feature>
<dbReference type="PANTHER" id="PTHR23526">
    <property type="entry name" value="INTEGRAL MEMBRANE TRANSPORT PROTEIN-RELATED"/>
    <property type="match status" value="1"/>
</dbReference>
<feature type="transmembrane region" description="Helical" evidence="2">
    <location>
        <begin position="143"/>
        <end position="162"/>
    </location>
</feature>
<organism evidence="3 4">
    <name type="scientific">Cohnella xylanilytica</name>
    <dbReference type="NCBI Taxonomy" id="557555"/>
    <lineage>
        <taxon>Bacteria</taxon>
        <taxon>Bacillati</taxon>
        <taxon>Bacillota</taxon>
        <taxon>Bacilli</taxon>
        <taxon>Bacillales</taxon>
        <taxon>Paenibacillaceae</taxon>
        <taxon>Cohnella</taxon>
    </lineage>
</organism>
<dbReference type="InterPro" id="IPR052528">
    <property type="entry name" value="Sugar_transport-like"/>
</dbReference>
<feature type="transmembrane region" description="Helical" evidence="2">
    <location>
        <begin position="174"/>
        <end position="196"/>
    </location>
</feature>
<keyword evidence="2" id="KW-0812">Transmembrane</keyword>
<accession>A0A841U642</accession>
<dbReference type="Gene3D" id="1.20.1250.20">
    <property type="entry name" value="MFS general substrate transporter like domains"/>
    <property type="match status" value="1"/>
</dbReference>
<dbReference type="GO" id="GO:0022857">
    <property type="term" value="F:transmembrane transporter activity"/>
    <property type="evidence" value="ECO:0007669"/>
    <property type="project" value="InterPro"/>
</dbReference>
<feature type="transmembrane region" description="Helical" evidence="2">
    <location>
        <begin position="82"/>
        <end position="102"/>
    </location>
</feature>
<keyword evidence="4" id="KW-1185">Reference proteome</keyword>
<dbReference type="CDD" id="cd06174">
    <property type="entry name" value="MFS"/>
    <property type="match status" value="1"/>
</dbReference>
<dbReference type="RefSeq" id="WP_185137724.1">
    <property type="nucleotide sequence ID" value="NZ_BORM01000033.1"/>
</dbReference>
<feature type="transmembrane region" description="Helical" evidence="2">
    <location>
        <begin position="20"/>
        <end position="43"/>
    </location>
</feature>
<dbReference type="PANTHER" id="PTHR23526:SF2">
    <property type="entry name" value="MAJOR FACILITATOR SUPERFAMILY (MFS) PROFILE DOMAIN-CONTAINING PROTEIN"/>
    <property type="match status" value="1"/>
</dbReference>
<keyword evidence="2" id="KW-1133">Transmembrane helix</keyword>
<comment type="subcellular location">
    <subcellularLocation>
        <location evidence="1">Cell membrane</location>
        <topology evidence="1">Multi-pass membrane protein</topology>
    </subcellularLocation>
</comment>
<comment type="caution">
    <text evidence="3">The sequence shown here is derived from an EMBL/GenBank/DDBJ whole genome shotgun (WGS) entry which is preliminary data.</text>
</comment>
<keyword evidence="2" id="KW-0472">Membrane</keyword>
<evidence type="ECO:0000313" key="4">
    <source>
        <dbReference type="Proteomes" id="UP000553776"/>
    </source>
</evidence>
<dbReference type="SUPFAM" id="SSF103473">
    <property type="entry name" value="MFS general substrate transporter"/>
    <property type="match status" value="1"/>
</dbReference>
<dbReference type="Pfam" id="PF07690">
    <property type="entry name" value="MFS_1"/>
    <property type="match status" value="1"/>
</dbReference>
<reference evidence="3 4" key="1">
    <citation type="submission" date="2020-08" db="EMBL/GenBank/DDBJ databases">
        <title>Cohnella phylogeny.</title>
        <authorList>
            <person name="Dunlap C."/>
        </authorList>
    </citation>
    <scope>NUCLEOTIDE SEQUENCE [LARGE SCALE GENOMIC DNA]</scope>
    <source>
        <strain evidence="3 4">DSM 25239</strain>
    </source>
</reference>
<evidence type="ECO:0000313" key="3">
    <source>
        <dbReference type="EMBL" id="MBB6693743.1"/>
    </source>
</evidence>
<evidence type="ECO:0000256" key="1">
    <source>
        <dbReference type="ARBA" id="ARBA00004651"/>
    </source>
</evidence>
<feature type="transmembrane region" description="Helical" evidence="2">
    <location>
        <begin position="108"/>
        <end position="131"/>
    </location>
</feature>
<feature type="transmembrane region" description="Helical" evidence="2">
    <location>
        <begin position="311"/>
        <end position="335"/>
    </location>
</feature>
<evidence type="ECO:0000256" key="2">
    <source>
        <dbReference type="SAM" id="Phobius"/>
    </source>
</evidence>